<dbReference type="PANTHER" id="PTHR33710">
    <property type="entry name" value="BNAC02G09200D PROTEIN"/>
    <property type="match status" value="1"/>
</dbReference>
<protein>
    <submittedName>
        <fullName evidence="2">Uncharacterized protein</fullName>
    </submittedName>
</protein>
<dbReference type="Proteomes" id="UP000541444">
    <property type="component" value="Unassembled WGS sequence"/>
</dbReference>
<dbReference type="AlphaFoldDB" id="A0A7J7N3P9"/>
<reference evidence="2 3" key="1">
    <citation type="journal article" date="2020" name="IScience">
        <title>Genome Sequencing of the Endangered Kingdonia uniflora (Circaeasteraceae, Ranunculales) Reveals Potential Mechanisms of Evolutionary Specialization.</title>
        <authorList>
            <person name="Sun Y."/>
            <person name="Deng T."/>
            <person name="Zhang A."/>
            <person name="Moore M.J."/>
            <person name="Landis J.B."/>
            <person name="Lin N."/>
            <person name="Zhang H."/>
            <person name="Zhang X."/>
            <person name="Huang J."/>
            <person name="Zhang X."/>
            <person name="Sun H."/>
            <person name="Wang H."/>
        </authorList>
    </citation>
    <scope>NUCLEOTIDE SEQUENCE [LARGE SCALE GENOMIC DNA]</scope>
    <source>
        <strain evidence="2">TB1705</strain>
        <tissue evidence="2">Leaf</tissue>
    </source>
</reference>
<proteinExistence type="predicted"/>
<dbReference type="SUPFAM" id="SSF56219">
    <property type="entry name" value="DNase I-like"/>
    <property type="match status" value="1"/>
</dbReference>
<sequence>MVGHNLSECRGIQAQVQREEDVKDKRNHGEARKGTGEHNEGNSFTKNQKKKIKKKRNKEKMNKEKIASTDAGVEAKADAGIGSSEAGTKEGIASSSRTEGKDHTEFVSDMVEDKERDEACIAQAGGSNTKKAKREPKIRPDSSILLRLHNFNHSIISNDCEIRIGNLWCFWHTEVFSPSVISSSFHHLTVLCNGAIISAVHASVFKTVRRRLWKDLINVSKLNLPWLVLGDFNIIRLQTEKFGGSGPTLSAINEFNDCLDECELLESVTLGIKLTWCNGQSGGARISRRMDRALYNSKWASSFDGW</sequence>
<accession>A0A7J7N3P9</accession>
<dbReference type="InterPro" id="IPR036691">
    <property type="entry name" value="Endo/exonu/phosph_ase_sf"/>
</dbReference>
<dbReference type="Gene3D" id="3.60.10.10">
    <property type="entry name" value="Endonuclease/exonuclease/phosphatase"/>
    <property type="match status" value="1"/>
</dbReference>
<feature type="region of interest" description="Disordered" evidence="1">
    <location>
        <begin position="1"/>
        <end position="103"/>
    </location>
</feature>
<dbReference type="EMBL" id="JACGCM010001090">
    <property type="protein sequence ID" value="KAF6161829.1"/>
    <property type="molecule type" value="Genomic_DNA"/>
</dbReference>
<feature type="compositionally biased region" description="Basic residues" evidence="1">
    <location>
        <begin position="47"/>
        <end position="58"/>
    </location>
</feature>
<evidence type="ECO:0000256" key="1">
    <source>
        <dbReference type="SAM" id="MobiDB-lite"/>
    </source>
</evidence>
<gene>
    <name evidence="2" type="ORF">GIB67_034642</name>
</gene>
<comment type="caution">
    <text evidence="2">The sequence shown here is derived from an EMBL/GenBank/DDBJ whole genome shotgun (WGS) entry which is preliminary data.</text>
</comment>
<organism evidence="2 3">
    <name type="scientific">Kingdonia uniflora</name>
    <dbReference type="NCBI Taxonomy" id="39325"/>
    <lineage>
        <taxon>Eukaryota</taxon>
        <taxon>Viridiplantae</taxon>
        <taxon>Streptophyta</taxon>
        <taxon>Embryophyta</taxon>
        <taxon>Tracheophyta</taxon>
        <taxon>Spermatophyta</taxon>
        <taxon>Magnoliopsida</taxon>
        <taxon>Ranunculales</taxon>
        <taxon>Circaeasteraceae</taxon>
        <taxon>Kingdonia</taxon>
    </lineage>
</organism>
<feature type="compositionally biased region" description="Basic and acidic residues" evidence="1">
    <location>
        <begin position="59"/>
        <end position="77"/>
    </location>
</feature>
<evidence type="ECO:0000313" key="2">
    <source>
        <dbReference type="EMBL" id="KAF6161829.1"/>
    </source>
</evidence>
<dbReference type="OrthoDB" id="1932741at2759"/>
<keyword evidence="3" id="KW-1185">Reference proteome</keyword>
<dbReference type="PANTHER" id="PTHR33710:SF13">
    <property type="entry name" value="ENDONUCLEASE_EXONUCLEASE_PHOSPHATASE FAMILY PROTEIN"/>
    <property type="match status" value="1"/>
</dbReference>
<feature type="compositionally biased region" description="Basic and acidic residues" evidence="1">
    <location>
        <begin position="17"/>
        <end position="40"/>
    </location>
</feature>
<evidence type="ECO:0000313" key="3">
    <source>
        <dbReference type="Proteomes" id="UP000541444"/>
    </source>
</evidence>
<name>A0A7J7N3P9_9MAGN</name>